<feature type="transmembrane region" description="Helical" evidence="6">
    <location>
        <begin position="12"/>
        <end position="34"/>
    </location>
</feature>
<dbReference type="Gene3D" id="1.20.1250.20">
    <property type="entry name" value="MFS general substrate transporter like domains"/>
    <property type="match status" value="2"/>
</dbReference>
<feature type="transmembrane region" description="Helical" evidence="6">
    <location>
        <begin position="149"/>
        <end position="166"/>
    </location>
</feature>
<evidence type="ECO:0000256" key="4">
    <source>
        <dbReference type="ARBA" id="ARBA00023136"/>
    </source>
</evidence>
<feature type="transmembrane region" description="Helical" evidence="6">
    <location>
        <begin position="342"/>
        <end position="361"/>
    </location>
</feature>
<dbReference type="PANTHER" id="PTHR42718:SF1">
    <property type="entry name" value="LOW AFFINITY AMMONIUM TRANSPORTER"/>
    <property type="match status" value="1"/>
</dbReference>
<reference evidence="8 9" key="1">
    <citation type="journal article" date="2023" name="G3 (Bethesda)">
        <title>A chromosome-level genome assembly of Zasmidium syzygii isolated from banana leaves.</title>
        <authorList>
            <person name="van Westerhoven A.C."/>
            <person name="Mehrabi R."/>
            <person name="Talebi R."/>
            <person name="Steentjes M.B.F."/>
            <person name="Corcolon B."/>
            <person name="Chong P.A."/>
            <person name="Kema G.H.J."/>
            <person name="Seidl M.F."/>
        </authorList>
    </citation>
    <scope>NUCLEOTIDE SEQUENCE [LARGE SCALE GENOMIC DNA]</scope>
    <source>
        <strain evidence="8 9">P124</strain>
    </source>
</reference>
<comment type="subcellular location">
    <subcellularLocation>
        <location evidence="1">Membrane</location>
        <topology evidence="1">Multi-pass membrane protein</topology>
    </subcellularLocation>
</comment>
<dbReference type="InterPro" id="IPR020846">
    <property type="entry name" value="MFS_dom"/>
</dbReference>
<evidence type="ECO:0000256" key="3">
    <source>
        <dbReference type="ARBA" id="ARBA00022989"/>
    </source>
</evidence>
<name>A0ABR0EYY1_ZASCE</name>
<dbReference type="SUPFAM" id="SSF103473">
    <property type="entry name" value="MFS general substrate transporter"/>
    <property type="match status" value="2"/>
</dbReference>
<feature type="region of interest" description="Disordered" evidence="5">
    <location>
        <begin position="408"/>
        <end position="432"/>
    </location>
</feature>
<evidence type="ECO:0000256" key="2">
    <source>
        <dbReference type="ARBA" id="ARBA00022692"/>
    </source>
</evidence>
<proteinExistence type="predicted"/>
<gene>
    <name evidence="8" type="ORF">PRZ48_000031</name>
</gene>
<feature type="transmembrane region" description="Helical" evidence="6">
    <location>
        <begin position="108"/>
        <end position="128"/>
    </location>
</feature>
<feature type="transmembrane region" description="Helical" evidence="6">
    <location>
        <begin position="381"/>
        <end position="404"/>
    </location>
</feature>
<evidence type="ECO:0000259" key="7">
    <source>
        <dbReference type="PROSITE" id="PS50850"/>
    </source>
</evidence>
<evidence type="ECO:0000256" key="1">
    <source>
        <dbReference type="ARBA" id="ARBA00004141"/>
    </source>
</evidence>
<dbReference type="InterPro" id="IPR011701">
    <property type="entry name" value="MFS"/>
</dbReference>
<evidence type="ECO:0000313" key="8">
    <source>
        <dbReference type="EMBL" id="KAK4506301.1"/>
    </source>
</evidence>
<feature type="transmembrane region" description="Helical" evidence="6">
    <location>
        <begin position="278"/>
        <end position="296"/>
    </location>
</feature>
<organism evidence="8 9">
    <name type="scientific">Zasmidium cellare</name>
    <name type="common">Wine cellar mold</name>
    <name type="synonym">Racodium cellare</name>
    <dbReference type="NCBI Taxonomy" id="395010"/>
    <lineage>
        <taxon>Eukaryota</taxon>
        <taxon>Fungi</taxon>
        <taxon>Dikarya</taxon>
        <taxon>Ascomycota</taxon>
        <taxon>Pezizomycotina</taxon>
        <taxon>Dothideomycetes</taxon>
        <taxon>Dothideomycetidae</taxon>
        <taxon>Mycosphaerellales</taxon>
        <taxon>Mycosphaerellaceae</taxon>
        <taxon>Zasmidium</taxon>
    </lineage>
</organism>
<comment type="caution">
    <text evidence="8">The sequence shown here is derived from an EMBL/GenBank/DDBJ whole genome shotgun (WGS) entry which is preliminary data.</text>
</comment>
<feature type="transmembrane region" description="Helical" evidence="6">
    <location>
        <begin position="77"/>
        <end position="102"/>
    </location>
</feature>
<dbReference type="PROSITE" id="PS50850">
    <property type="entry name" value="MFS"/>
    <property type="match status" value="1"/>
</dbReference>
<feature type="domain" description="Major facilitator superfamily (MFS) profile" evidence="7">
    <location>
        <begin position="1"/>
        <end position="413"/>
    </location>
</feature>
<accession>A0ABR0EYY1</accession>
<dbReference type="Pfam" id="PF07690">
    <property type="entry name" value="MFS_1"/>
    <property type="match status" value="1"/>
</dbReference>
<keyword evidence="3 6" id="KW-1133">Transmembrane helix</keyword>
<feature type="transmembrane region" description="Helical" evidence="6">
    <location>
        <begin position="40"/>
        <end position="65"/>
    </location>
</feature>
<evidence type="ECO:0000313" key="9">
    <source>
        <dbReference type="Proteomes" id="UP001305779"/>
    </source>
</evidence>
<dbReference type="InterPro" id="IPR036259">
    <property type="entry name" value="MFS_trans_sf"/>
</dbReference>
<dbReference type="EMBL" id="JAXOVC010000001">
    <property type="protein sequence ID" value="KAK4506301.1"/>
    <property type="molecule type" value="Genomic_DNA"/>
</dbReference>
<feature type="transmembrane region" description="Helical" evidence="6">
    <location>
        <begin position="216"/>
        <end position="239"/>
    </location>
</feature>
<keyword evidence="9" id="KW-1185">Reference proteome</keyword>
<dbReference type="PANTHER" id="PTHR42718">
    <property type="entry name" value="MAJOR FACILITATOR SUPERFAMILY MULTIDRUG TRANSPORTER MFSC"/>
    <property type="match status" value="1"/>
</dbReference>
<evidence type="ECO:0000256" key="6">
    <source>
        <dbReference type="SAM" id="Phobius"/>
    </source>
</evidence>
<evidence type="ECO:0000256" key="5">
    <source>
        <dbReference type="SAM" id="MobiDB-lite"/>
    </source>
</evidence>
<feature type="transmembrane region" description="Helical" evidence="6">
    <location>
        <begin position="245"/>
        <end position="266"/>
    </location>
</feature>
<keyword evidence="2 6" id="KW-0812">Transmembrane</keyword>
<feature type="compositionally biased region" description="Polar residues" evidence="5">
    <location>
        <begin position="416"/>
        <end position="425"/>
    </location>
</feature>
<feature type="transmembrane region" description="Helical" evidence="6">
    <location>
        <begin position="172"/>
        <end position="195"/>
    </location>
</feature>
<dbReference type="Proteomes" id="UP001305779">
    <property type="component" value="Unassembled WGS sequence"/>
</dbReference>
<feature type="transmembrane region" description="Helical" evidence="6">
    <location>
        <begin position="308"/>
        <end position="330"/>
    </location>
</feature>
<protein>
    <recommendedName>
        <fullName evidence="7">Major facilitator superfamily (MFS) profile domain-containing protein</fullName>
    </recommendedName>
</protein>
<keyword evidence="4 6" id="KW-0472">Membrane</keyword>
<sequence>MLPAGRIGDIYGHRLCLVAAFIIIGLSSLMAGLSVYSGSFIFYAVCRGLQGIGSAAIVPCALALLGSIYRNGPRKTLVFSLYAFGSPAGWVLGCVFTAIFAQLTWWPWMFWATTIVCVALATAAALVIPETRNSTDIQDDQERPKIYPANTFAGVAGLILFCFAWVRAPATGWQSAECIATLCVGLALCAAFVYMESRVDHPLLPVRELSWEGGSALLVTGLAWSSFGITVFYVVTFLVELRGESLLITAAQQVPVAIFGLAASLLNHYLMGKGFTGAQVLTLATVWYVVDSILLATLPLHQLYWKQLFWFFVVAPFAMDLSFPAATLLLSQAVPPERQGIAASLVGTVVYYSQALGLGVAGTAEAYTAEVNTLPGIRAALYTSIGLSGASLFVAAIVLLGILLSGRGREGKSDQSPETSDSIPDTTDEKKA</sequence>